<evidence type="ECO:0000256" key="1">
    <source>
        <dbReference type="SAM" id="Phobius"/>
    </source>
</evidence>
<sequence>MPTIAEVLAQLCENIRSACNSEDIKNLAGVSSDTVAVIGFAIALAGIIYVARDYKRERTHDKREREYGTFHDLDEKYVQFMYSCAQHPDLDLLSEPMPIDRRPTDEQVRSERAHYAVLISIFERATVMFEKRSRGGWRRRDPELEEARCTQWPGWKECMRMYCDRPSFLLEWRAIGGQFDGDFVRQMNDIVRERLIARSRAEEIDRWLAEPAASGDSESLADSLGTSYRRFRLLGLSIVHHTRRYLSRRKEAPGSA</sequence>
<dbReference type="OrthoDB" id="1551006at2"/>
<evidence type="ECO:0000313" key="2">
    <source>
        <dbReference type="EMBL" id="TWT99191.1"/>
    </source>
</evidence>
<reference evidence="2 3" key="1">
    <citation type="submission" date="2019-02" db="EMBL/GenBank/DDBJ databases">
        <title>Deep-cultivation of Planctomycetes and their phenomic and genomic characterization uncovers novel biology.</title>
        <authorList>
            <person name="Wiegand S."/>
            <person name="Jogler M."/>
            <person name="Boedeker C."/>
            <person name="Pinto D."/>
            <person name="Vollmers J."/>
            <person name="Rivas-Marin E."/>
            <person name="Kohn T."/>
            <person name="Peeters S.H."/>
            <person name="Heuer A."/>
            <person name="Rast P."/>
            <person name="Oberbeckmann S."/>
            <person name="Bunk B."/>
            <person name="Jeske O."/>
            <person name="Meyerdierks A."/>
            <person name="Storesund J.E."/>
            <person name="Kallscheuer N."/>
            <person name="Luecker S."/>
            <person name="Lage O.M."/>
            <person name="Pohl T."/>
            <person name="Merkel B.J."/>
            <person name="Hornburger P."/>
            <person name="Mueller R.-W."/>
            <person name="Bruemmer F."/>
            <person name="Labrenz M."/>
            <person name="Spormann A.M."/>
            <person name="Op Den Camp H."/>
            <person name="Overmann J."/>
            <person name="Amann R."/>
            <person name="Jetten M.S.M."/>
            <person name="Mascher T."/>
            <person name="Medema M.H."/>
            <person name="Devos D.P."/>
            <person name="Kaster A.-K."/>
            <person name="Ovreas L."/>
            <person name="Rohde M."/>
            <person name="Galperin M.Y."/>
            <person name="Jogler C."/>
        </authorList>
    </citation>
    <scope>NUCLEOTIDE SEQUENCE [LARGE SCALE GENOMIC DNA]</scope>
    <source>
        <strain evidence="2 3">Pla108</strain>
    </source>
</reference>
<keyword evidence="1" id="KW-0472">Membrane</keyword>
<proteinExistence type="predicted"/>
<organism evidence="2 3">
    <name type="scientific">Botrimarina colliarenosi</name>
    <dbReference type="NCBI Taxonomy" id="2528001"/>
    <lineage>
        <taxon>Bacteria</taxon>
        <taxon>Pseudomonadati</taxon>
        <taxon>Planctomycetota</taxon>
        <taxon>Planctomycetia</taxon>
        <taxon>Pirellulales</taxon>
        <taxon>Lacipirellulaceae</taxon>
        <taxon>Botrimarina</taxon>
    </lineage>
</organism>
<name>A0A5C6AJI1_9BACT</name>
<evidence type="ECO:0000313" key="3">
    <source>
        <dbReference type="Proteomes" id="UP000317421"/>
    </source>
</evidence>
<dbReference type="RefSeq" id="WP_146441471.1">
    <property type="nucleotide sequence ID" value="NZ_SJPR01000001.1"/>
</dbReference>
<comment type="caution">
    <text evidence="2">The sequence shown here is derived from an EMBL/GenBank/DDBJ whole genome shotgun (WGS) entry which is preliminary data.</text>
</comment>
<keyword evidence="1" id="KW-0812">Transmembrane</keyword>
<gene>
    <name evidence="2" type="ORF">Pla108_01260</name>
</gene>
<keyword evidence="1" id="KW-1133">Transmembrane helix</keyword>
<dbReference type="Proteomes" id="UP000317421">
    <property type="component" value="Unassembled WGS sequence"/>
</dbReference>
<protein>
    <submittedName>
        <fullName evidence="2">Uncharacterized protein</fullName>
    </submittedName>
</protein>
<dbReference type="EMBL" id="SJPR01000001">
    <property type="protein sequence ID" value="TWT99191.1"/>
    <property type="molecule type" value="Genomic_DNA"/>
</dbReference>
<accession>A0A5C6AJI1</accession>
<feature type="transmembrane region" description="Helical" evidence="1">
    <location>
        <begin position="34"/>
        <end position="51"/>
    </location>
</feature>
<keyword evidence="3" id="KW-1185">Reference proteome</keyword>
<dbReference type="AlphaFoldDB" id="A0A5C6AJI1"/>